<dbReference type="EMBL" id="LHYG01000003">
    <property type="protein sequence ID" value="KXB06414.1"/>
    <property type="molecule type" value="Genomic_DNA"/>
</dbReference>
<sequence>KNDVVDRKSIDICHRKEFAFSSISELEKLRNSLKEVTEEPIELLEDFQDEIEKITNEKVNTLIPFSIKPNSLEGFLALFLWFRKPGGGFEFQLYRFLHENYKKIPKGKEIREALLRLEVHGYTEVKETPNEIRKRMENKGIQKCRRFYETGKTNIPGRELFNKLKSKITTGAYLAPLPRKKLVKSLKAPDHLVNKAIRDLTRKGYLSQRNVKDSLGRTVRKIKPKRSPRRITGLEKRVVKEAREFYNVQKNSLDDMQEERP</sequence>
<dbReference type="AlphaFoldDB" id="A0A133VJ15"/>
<protein>
    <submittedName>
        <fullName evidence="1">Uncharacterized protein</fullName>
    </submittedName>
</protein>
<feature type="non-terminal residue" evidence="1">
    <location>
        <position position="1"/>
    </location>
</feature>
<reference evidence="1 2" key="1">
    <citation type="journal article" date="2016" name="Sci. Rep.">
        <title>Metabolic traits of an uncultured archaeal lineage -MSBL1- from brine pools of the Red Sea.</title>
        <authorList>
            <person name="Mwirichia R."/>
            <person name="Alam I."/>
            <person name="Rashid M."/>
            <person name="Vinu M."/>
            <person name="Ba-Alawi W."/>
            <person name="Anthony Kamau A."/>
            <person name="Kamanda Ngugi D."/>
            <person name="Goker M."/>
            <person name="Klenk H.P."/>
            <person name="Bajic V."/>
            <person name="Stingl U."/>
        </authorList>
    </citation>
    <scope>NUCLEOTIDE SEQUENCE [LARGE SCALE GENOMIC DNA]</scope>
    <source>
        <strain evidence="1">SCGC-AAA382F02</strain>
    </source>
</reference>
<organism evidence="1 2">
    <name type="scientific">candidate division MSBL1 archaeon SCGC-AAA382F02</name>
    <dbReference type="NCBI Taxonomy" id="1698282"/>
    <lineage>
        <taxon>Archaea</taxon>
        <taxon>Methanobacteriati</taxon>
        <taxon>Methanobacteriota</taxon>
        <taxon>candidate division MSBL1</taxon>
    </lineage>
</organism>
<proteinExistence type="predicted"/>
<name>A0A133VJ15_9EURY</name>
<gene>
    <name evidence="1" type="ORF">AKJ53_00300</name>
</gene>
<accession>A0A133VJ15</accession>
<evidence type="ECO:0000313" key="2">
    <source>
        <dbReference type="Proteomes" id="UP000070491"/>
    </source>
</evidence>
<keyword evidence="2" id="KW-1185">Reference proteome</keyword>
<evidence type="ECO:0000313" key="1">
    <source>
        <dbReference type="EMBL" id="KXB06414.1"/>
    </source>
</evidence>
<dbReference type="Proteomes" id="UP000070491">
    <property type="component" value="Unassembled WGS sequence"/>
</dbReference>
<comment type="caution">
    <text evidence="1">The sequence shown here is derived from an EMBL/GenBank/DDBJ whole genome shotgun (WGS) entry which is preliminary data.</text>
</comment>